<dbReference type="EMBL" id="KD179316">
    <property type="protein sequence ID" value="EMS54663.1"/>
    <property type="molecule type" value="Genomic_DNA"/>
</dbReference>
<gene>
    <name evidence="2" type="ORF">TRIUR3_30489</name>
</gene>
<dbReference type="AlphaFoldDB" id="M7YVA3"/>
<dbReference type="PANTHER" id="PTHR43592">
    <property type="entry name" value="CAAX AMINO TERMINAL PROTEASE"/>
    <property type="match status" value="1"/>
</dbReference>
<dbReference type="Pfam" id="PF02517">
    <property type="entry name" value="Rce1-like"/>
    <property type="match status" value="1"/>
</dbReference>
<dbReference type="eggNOG" id="ENOG502QTD5">
    <property type="taxonomic scope" value="Eukaryota"/>
</dbReference>
<dbReference type="PANTHER" id="PTHR43592:SF28">
    <property type="entry name" value="CAAX AMINO TERMINAL PROTEASE FAMILY PROTEIN"/>
    <property type="match status" value="1"/>
</dbReference>
<accession>M7YVA3</accession>
<dbReference type="GO" id="GO:0080120">
    <property type="term" value="P:CAAX-box protein maturation"/>
    <property type="evidence" value="ECO:0007669"/>
    <property type="project" value="UniProtKB-ARBA"/>
</dbReference>
<evidence type="ECO:0000313" key="2">
    <source>
        <dbReference type="EMBL" id="EMS54663.1"/>
    </source>
</evidence>
<proteinExistence type="predicted"/>
<name>M7YVA3_TRIUA</name>
<organism evidence="2">
    <name type="scientific">Triticum urartu</name>
    <name type="common">Red wild einkorn</name>
    <name type="synonym">Crithodium urartu</name>
    <dbReference type="NCBI Taxonomy" id="4572"/>
    <lineage>
        <taxon>Eukaryota</taxon>
        <taxon>Viridiplantae</taxon>
        <taxon>Streptophyta</taxon>
        <taxon>Embryophyta</taxon>
        <taxon>Tracheophyta</taxon>
        <taxon>Spermatophyta</taxon>
        <taxon>Magnoliopsida</taxon>
        <taxon>Liliopsida</taxon>
        <taxon>Poales</taxon>
        <taxon>Poaceae</taxon>
        <taxon>BOP clade</taxon>
        <taxon>Pooideae</taxon>
        <taxon>Triticodae</taxon>
        <taxon>Triticeae</taxon>
        <taxon>Triticinae</taxon>
        <taxon>Triticum</taxon>
    </lineage>
</organism>
<feature type="domain" description="CAAX prenyl protease 2/Lysostaphin resistance protein A-like" evidence="1">
    <location>
        <begin position="223"/>
        <end position="308"/>
    </location>
</feature>
<dbReference type="STRING" id="4572.M7YVA3"/>
<dbReference type="InterPro" id="IPR003675">
    <property type="entry name" value="Rce1/LyrA-like_dom"/>
</dbReference>
<dbReference type="GO" id="GO:0004175">
    <property type="term" value="F:endopeptidase activity"/>
    <property type="evidence" value="ECO:0007669"/>
    <property type="project" value="UniProtKB-ARBA"/>
</dbReference>
<evidence type="ECO:0000259" key="1">
    <source>
        <dbReference type="Pfam" id="PF02517"/>
    </source>
</evidence>
<reference evidence="2" key="1">
    <citation type="journal article" date="2013" name="Nature">
        <title>Draft genome of the wheat A-genome progenitor Triticum urartu.</title>
        <authorList>
            <person name="Ling H.Q."/>
            <person name="Zhao S."/>
            <person name="Liu D."/>
            <person name="Wang J."/>
            <person name="Sun H."/>
            <person name="Zhang C."/>
            <person name="Fan H."/>
            <person name="Li D."/>
            <person name="Dong L."/>
            <person name="Tao Y."/>
            <person name="Gao C."/>
            <person name="Wu H."/>
            <person name="Li Y."/>
            <person name="Cui Y."/>
            <person name="Guo X."/>
            <person name="Zheng S."/>
            <person name="Wang B."/>
            <person name="Yu K."/>
            <person name="Liang Q."/>
            <person name="Yang W."/>
            <person name="Lou X."/>
            <person name="Chen J."/>
            <person name="Feng M."/>
            <person name="Jian J."/>
            <person name="Zhang X."/>
            <person name="Luo G."/>
            <person name="Jiang Y."/>
            <person name="Liu J."/>
            <person name="Wang Z."/>
            <person name="Sha Y."/>
            <person name="Zhang B."/>
            <person name="Wu H."/>
            <person name="Tang D."/>
            <person name="Shen Q."/>
            <person name="Xue P."/>
            <person name="Zou S."/>
            <person name="Wang X."/>
            <person name="Liu X."/>
            <person name="Wang F."/>
            <person name="Yang Y."/>
            <person name="An X."/>
            <person name="Dong Z."/>
            <person name="Zhang K."/>
            <person name="Zhang X."/>
            <person name="Luo M.C."/>
            <person name="Dvorak J."/>
            <person name="Tong Y."/>
            <person name="Wang J."/>
            <person name="Yang H."/>
            <person name="Li Z."/>
            <person name="Wang D."/>
            <person name="Zhang A."/>
            <person name="Wang J."/>
        </authorList>
    </citation>
    <scope>NUCLEOTIDE SEQUENCE</scope>
</reference>
<protein>
    <recommendedName>
        <fullName evidence="1">CAAX prenyl protease 2/Lysostaphin resistance protein A-like domain-containing protein</fullName>
    </recommendedName>
</protein>
<sequence>MGSPSAPPALLLSFLALPYGSSSRRSLFLNSKQRLQRLPSPGTGRRHVAAAAVDKLAPRPPEAGRLRWKYRLACRGSYDSGNGLPGPPPPPPSERGWVASCPSPMGCAMAVANRVPHHGGLCTKTALFWQESSVTAVAIGVIFGITNTFRPFSDDIFRYDFKEPFKLQNGWLLWAGIGLFFALVSISLTGAVMTFLNGETTQRETDSLLLLLPLIGSSNISTACLLGITGVLAPILEETVFRGFLMVSLTMWFSTPVSVLITAVVFAFAHLTPGEFPQLFVLGVALGFSYSQTRNLLTPITIHAAWNSGVILLLTFLQQQINWKSYEWLIEQRQQTQRSICPLGRFPTPVSVLITAVVFAFAHVYTRRVSPTFCACCMDMRSRSCCRHLEDPGKDGGGPCTRDEGLRPDLGENLLLAIAKADDGDAVRVVSFLKASPRKSSRPLSATSGGNPRSVDWMMAALWCRFPLGGVILGGAHGLEGPEDDVFDGARGLERLVLQFCSEDGLRDDGGDGPCSVRCSLGVCQIGVGPNSGYFQSYGMDPYVVATHSYRLQGAFGYWVQPMGDGRTGYLQPVWMTVV</sequence>